<name>A0A1E7EJU8_9STRA</name>
<reference evidence="2 3" key="1">
    <citation type="submission" date="2016-09" db="EMBL/GenBank/DDBJ databases">
        <title>Extensive genetic diversity and differential bi-allelic expression allows diatom success in the polar Southern Ocean.</title>
        <authorList>
            <consortium name="DOE Joint Genome Institute"/>
            <person name="Mock T."/>
            <person name="Otillar R.P."/>
            <person name="Strauss J."/>
            <person name="Dupont C."/>
            <person name="Frickenhaus S."/>
            <person name="Maumus F."/>
            <person name="Mcmullan M."/>
            <person name="Sanges R."/>
            <person name="Schmutz J."/>
            <person name="Toseland A."/>
            <person name="Valas R."/>
            <person name="Veluchamy A."/>
            <person name="Ward B.J."/>
            <person name="Allen A."/>
            <person name="Barry K."/>
            <person name="Falciatore A."/>
            <person name="Ferrante M."/>
            <person name="Fortunato A.E."/>
            <person name="Gloeckner G."/>
            <person name="Gruber A."/>
            <person name="Hipkin R."/>
            <person name="Janech M."/>
            <person name="Kroth P."/>
            <person name="Leese F."/>
            <person name="Lindquist E."/>
            <person name="Lyon B.R."/>
            <person name="Martin J."/>
            <person name="Mayer C."/>
            <person name="Parker M."/>
            <person name="Quesneville H."/>
            <person name="Raymond J."/>
            <person name="Uhlig C."/>
            <person name="Valentin K.U."/>
            <person name="Worden A.Z."/>
            <person name="Armbrust E.V."/>
            <person name="Bowler C."/>
            <person name="Green B."/>
            <person name="Moulton V."/>
            <person name="Van Oosterhout C."/>
            <person name="Grigoriev I."/>
        </authorList>
    </citation>
    <scope>NUCLEOTIDE SEQUENCE [LARGE SCALE GENOMIC DNA]</scope>
    <source>
        <strain evidence="2 3">CCMP1102</strain>
    </source>
</reference>
<protein>
    <submittedName>
        <fullName evidence="2">Uncharacterized protein</fullName>
    </submittedName>
</protein>
<gene>
    <name evidence="2" type="ORF">FRACYDRAFT_255643</name>
</gene>
<dbReference type="EMBL" id="KV784420">
    <property type="protein sequence ID" value="OEU06201.1"/>
    <property type="molecule type" value="Genomic_DNA"/>
</dbReference>
<evidence type="ECO:0000313" key="2">
    <source>
        <dbReference type="EMBL" id="OEU06201.1"/>
    </source>
</evidence>
<keyword evidence="3" id="KW-1185">Reference proteome</keyword>
<evidence type="ECO:0000256" key="1">
    <source>
        <dbReference type="SAM" id="MobiDB-lite"/>
    </source>
</evidence>
<dbReference type="InParanoid" id="A0A1E7EJU8"/>
<organism evidence="2 3">
    <name type="scientific">Fragilariopsis cylindrus CCMP1102</name>
    <dbReference type="NCBI Taxonomy" id="635003"/>
    <lineage>
        <taxon>Eukaryota</taxon>
        <taxon>Sar</taxon>
        <taxon>Stramenopiles</taxon>
        <taxon>Ochrophyta</taxon>
        <taxon>Bacillariophyta</taxon>
        <taxon>Bacillariophyceae</taxon>
        <taxon>Bacillariophycidae</taxon>
        <taxon>Bacillariales</taxon>
        <taxon>Bacillariaceae</taxon>
        <taxon>Fragilariopsis</taxon>
    </lineage>
</organism>
<sequence length="213" mass="25894">MNNYEYEYDAEDEDEEENDLIVETIEEEEEEEEETTEEEDEETIIDEGDMSDDTETEDKDLYIRERKKKTLKELQQVWNFIHTYRMDLCDDNEFLLELEAMENWILSEYLHLDSSRYVSRNIYRSDPTQITHFLQKQFQRGKNAWWQPHEFKEQYHDHELTCGDDDEYLSDIDADNELNKATPPEAGGDRRRDQLFHWMMEQNIQPRPRNCSP</sequence>
<dbReference type="Proteomes" id="UP000095751">
    <property type="component" value="Unassembled WGS sequence"/>
</dbReference>
<dbReference type="KEGG" id="fcy:FRACYDRAFT_255643"/>
<feature type="region of interest" description="Disordered" evidence="1">
    <location>
        <begin position="26"/>
        <end position="58"/>
    </location>
</feature>
<dbReference type="AlphaFoldDB" id="A0A1E7EJU8"/>
<evidence type="ECO:0000313" key="3">
    <source>
        <dbReference type="Proteomes" id="UP000095751"/>
    </source>
</evidence>
<proteinExistence type="predicted"/>
<accession>A0A1E7EJU8</accession>